<keyword evidence="2" id="KW-0378">Hydrolase</keyword>
<evidence type="ECO:0000256" key="1">
    <source>
        <dbReference type="ARBA" id="ARBA00006499"/>
    </source>
</evidence>
<gene>
    <name evidence="4" type="ORF">GGR00_005555</name>
</gene>
<name>A0A7X0FDJ8_9HYPH</name>
<evidence type="ECO:0000313" key="4">
    <source>
        <dbReference type="EMBL" id="MBB6357731.1"/>
    </source>
</evidence>
<dbReference type="EMBL" id="JACHOU010000030">
    <property type="protein sequence ID" value="MBB6357731.1"/>
    <property type="molecule type" value="Genomic_DNA"/>
</dbReference>
<protein>
    <submittedName>
        <fullName evidence="4">Phospholipase/carboxylesterase</fullName>
    </submittedName>
</protein>
<comment type="caution">
    <text evidence="4">The sequence shown here is derived from an EMBL/GenBank/DDBJ whole genome shotgun (WGS) entry which is preliminary data.</text>
</comment>
<comment type="similarity">
    <text evidence="1">Belongs to the AB hydrolase superfamily. AB hydrolase 2 family.</text>
</comment>
<dbReference type="PANTHER" id="PTHR10655:SF17">
    <property type="entry name" value="LYSOPHOSPHOLIPASE-LIKE PROTEIN 1"/>
    <property type="match status" value="1"/>
</dbReference>
<dbReference type="Gene3D" id="3.40.50.1820">
    <property type="entry name" value="alpha/beta hydrolase"/>
    <property type="match status" value="1"/>
</dbReference>
<dbReference type="Pfam" id="PF02230">
    <property type="entry name" value="Abhydrolase_2"/>
    <property type="match status" value="1"/>
</dbReference>
<dbReference type="SUPFAM" id="SSF53474">
    <property type="entry name" value="alpha/beta-Hydrolases"/>
    <property type="match status" value="1"/>
</dbReference>
<evidence type="ECO:0000256" key="2">
    <source>
        <dbReference type="ARBA" id="ARBA00022801"/>
    </source>
</evidence>
<proteinExistence type="inferred from homology"/>
<organism evidence="4 5">
    <name type="scientific">Aminobacter aganoensis</name>
    <dbReference type="NCBI Taxonomy" id="83264"/>
    <lineage>
        <taxon>Bacteria</taxon>
        <taxon>Pseudomonadati</taxon>
        <taxon>Pseudomonadota</taxon>
        <taxon>Alphaproteobacteria</taxon>
        <taxon>Hyphomicrobiales</taxon>
        <taxon>Phyllobacteriaceae</taxon>
        <taxon>Aminobacter</taxon>
    </lineage>
</organism>
<dbReference type="Proteomes" id="UP000536262">
    <property type="component" value="Unassembled WGS sequence"/>
</dbReference>
<feature type="domain" description="Phospholipase/carboxylesterase/thioesterase" evidence="3">
    <location>
        <begin position="6"/>
        <end position="199"/>
    </location>
</feature>
<evidence type="ECO:0000313" key="5">
    <source>
        <dbReference type="Proteomes" id="UP000536262"/>
    </source>
</evidence>
<reference evidence="4 5" key="1">
    <citation type="submission" date="2020-08" db="EMBL/GenBank/DDBJ databases">
        <title>Genomic Encyclopedia of Type Strains, Phase IV (KMG-IV): sequencing the most valuable type-strain genomes for metagenomic binning, comparative biology and taxonomic classification.</title>
        <authorList>
            <person name="Goeker M."/>
        </authorList>
    </citation>
    <scope>NUCLEOTIDE SEQUENCE [LARGE SCALE GENOMIC DNA]</scope>
    <source>
        <strain evidence="4 5">DSM 7051</strain>
    </source>
</reference>
<dbReference type="InterPro" id="IPR003140">
    <property type="entry name" value="PLipase/COase/thioEstase"/>
</dbReference>
<keyword evidence="5" id="KW-1185">Reference proteome</keyword>
<dbReference type="InterPro" id="IPR050565">
    <property type="entry name" value="LYPA1-2/EST-like"/>
</dbReference>
<dbReference type="InterPro" id="IPR029058">
    <property type="entry name" value="AB_hydrolase_fold"/>
</dbReference>
<evidence type="ECO:0000259" key="3">
    <source>
        <dbReference type="Pfam" id="PF02230"/>
    </source>
</evidence>
<dbReference type="RefSeq" id="WP_184702570.1">
    <property type="nucleotide sequence ID" value="NZ_BAABEG010000002.1"/>
</dbReference>
<dbReference type="GO" id="GO:0016787">
    <property type="term" value="F:hydrolase activity"/>
    <property type="evidence" value="ECO:0007669"/>
    <property type="project" value="UniProtKB-KW"/>
</dbReference>
<dbReference type="AlphaFoldDB" id="A0A7X0FDJ8"/>
<dbReference type="PANTHER" id="PTHR10655">
    <property type="entry name" value="LYSOPHOSPHOLIPASE-RELATED"/>
    <property type="match status" value="1"/>
</dbReference>
<accession>A0A7X0FDJ8</accession>
<sequence length="207" mass="21452">MATSLAKSLVIFLHGVGSRGADLAPLAQVWLPSLPTVAFAVPDGPFAFDGGGSGRQWFGISGVTEANRPQRIAAARPAFDDVLRRIIEQQGLLSRLDRVVLVGFSQGSIMALDAIGRWPFGAVIAYSGRLASPRPFTPARSTQVLMVHGAVDPVIPAGNSTEAAATLREAGLNVHAHILPGVGHTITAQGAQLGAGFVATTLSSEPD</sequence>